<keyword evidence="1" id="KW-1133">Transmembrane helix</keyword>
<accession>A0A5P9JVB9</accession>
<evidence type="ECO:0000313" key="3">
    <source>
        <dbReference type="Proteomes" id="UP000325614"/>
    </source>
</evidence>
<keyword evidence="1" id="KW-0472">Membrane</keyword>
<reference evidence="2 3" key="1">
    <citation type="submission" date="2019-10" db="EMBL/GenBank/DDBJ databases">
        <title>Isolation, Identification of Microvirga thermotolerans HR1, a novel thermophilic bacterium and Comparative Genomics of the genus Microvirga.</title>
        <authorList>
            <person name="Li J."/>
            <person name="Zhang W."/>
            <person name="Lin M."/>
            <person name="Wang J."/>
        </authorList>
    </citation>
    <scope>NUCLEOTIDE SEQUENCE [LARGE SCALE GENOMIC DNA]</scope>
    <source>
        <strain evidence="2 3">HR1</strain>
    </source>
</reference>
<dbReference type="AlphaFoldDB" id="A0A5P9JVB9"/>
<evidence type="ECO:0000256" key="1">
    <source>
        <dbReference type="SAM" id="Phobius"/>
    </source>
</evidence>
<name>A0A5P9JVB9_9HYPH</name>
<protein>
    <submittedName>
        <fullName evidence="2">Uncharacterized protein</fullName>
    </submittedName>
</protein>
<feature type="transmembrane region" description="Helical" evidence="1">
    <location>
        <begin position="78"/>
        <end position="98"/>
    </location>
</feature>
<evidence type="ECO:0000313" key="2">
    <source>
        <dbReference type="EMBL" id="QFU15596.1"/>
    </source>
</evidence>
<dbReference type="RefSeq" id="WP_152585241.1">
    <property type="nucleotide sequence ID" value="NZ_CP045423.1"/>
</dbReference>
<keyword evidence="3" id="KW-1185">Reference proteome</keyword>
<dbReference type="Proteomes" id="UP000325614">
    <property type="component" value="Chromosome"/>
</dbReference>
<organism evidence="2 3">
    <name type="scientific">Microvirga thermotolerans</name>
    <dbReference type="NCBI Taxonomy" id="2651334"/>
    <lineage>
        <taxon>Bacteria</taxon>
        <taxon>Pseudomonadati</taxon>
        <taxon>Pseudomonadota</taxon>
        <taxon>Alphaproteobacteria</taxon>
        <taxon>Hyphomicrobiales</taxon>
        <taxon>Methylobacteriaceae</taxon>
        <taxon>Microvirga</taxon>
    </lineage>
</organism>
<keyword evidence="1" id="KW-0812">Transmembrane</keyword>
<dbReference type="EMBL" id="CP045423">
    <property type="protein sequence ID" value="QFU15596.1"/>
    <property type="molecule type" value="Genomic_DNA"/>
</dbReference>
<dbReference type="KEGG" id="mico:GDR74_04860"/>
<proteinExistence type="predicted"/>
<gene>
    <name evidence="2" type="ORF">GDR74_04860</name>
</gene>
<sequence length="102" mass="11479">MSDRVEYWWVRYEADIQPAEVTFRGGIPLHARLIGMRDIQAAASVDLIERLPAAPRPVLERAAPLPSPRTSTDRSGRLVWLLGIILLTLIVLYSGRLFDALK</sequence>